<gene>
    <name evidence="4" type="ORF">CHO01_35290</name>
    <name evidence="5" type="ORF">HNR08_000096</name>
</gene>
<dbReference type="CDD" id="cd06530">
    <property type="entry name" value="S26_SPase_I"/>
    <property type="match status" value="1"/>
</dbReference>
<organism evidence="4 6">
    <name type="scientific">Cellulomonas hominis</name>
    <dbReference type="NCBI Taxonomy" id="156981"/>
    <lineage>
        <taxon>Bacteria</taxon>
        <taxon>Bacillati</taxon>
        <taxon>Actinomycetota</taxon>
        <taxon>Actinomycetes</taxon>
        <taxon>Micrococcales</taxon>
        <taxon>Cellulomonadaceae</taxon>
        <taxon>Cellulomonas</taxon>
    </lineage>
</organism>
<feature type="region of interest" description="Disordered" evidence="2">
    <location>
        <begin position="1"/>
        <end position="35"/>
    </location>
</feature>
<feature type="compositionally biased region" description="Low complexity" evidence="2">
    <location>
        <begin position="1"/>
        <end position="15"/>
    </location>
</feature>
<evidence type="ECO:0000256" key="1">
    <source>
        <dbReference type="NCBIfam" id="TIGR02228"/>
    </source>
</evidence>
<dbReference type="GO" id="GO:0004252">
    <property type="term" value="F:serine-type endopeptidase activity"/>
    <property type="evidence" value="ECO:0007669"/>
    <property type="project" value="UniProtKB-UniRule"/>
</dbReference>
<evidence type="ECO:0000313" key="5">
    <source>
        <dbReference type="EMBL" id="MBB5471360.1"/>
    </source>
</evidence>
<dbReference type="EC" id="3.4.21.89" evidence="1"/>
<sequence>MTAVATERTPAGAPTRRARREQQQHAAARPRAGTRAARRAQRLLLDLAAVVGVLSLLAVAACLALGVRPAVVVSGSMAPGIPVGAVTLARTVPAESVAVGDVVTVPRTDGRGLVTHRVIETAPGTGGATTLRLQGDANTEPDALPYTVTEVGQVLGSVPHVGRAIVALQENVVAVVAGLLVLTAAVTFPARAARRSPGRARTR</sequence>
<dbReference type="GO" id="GO:0006465">
    <property type="term" value="P:signal peptide processing"/>
    <property type="evidence" value="ECO:0007669"/>
    <property type="project" value="UniProtKB-UniRule"/>
</dbReference>
<name>A0A511FGS4_9CELL</name>
<reference evidence="4 6" key="1">
    <citation type="submission" date="2019-07" db="EMBL/GenBank/DDBJ databases">
        <title>Whole genome shotgun sequence of Cellulomonas hominis NBRC 16055.</title>
        <authorList>
            <person name="Hosoyama A."/>
            <person name="Uohara A."/>
            <person name="Ohji S."/>
            <person name="Ichikawa N."/>
        </authorList>
    </citation>
    <scope>NUCLEOTIDE SEQUENCE [LARGE SCALE GENOMIC DNA]</scope>
    <source>
        <strain evidence="4 6">NBRC 16055</strain>
    </source>
</reference>
<evidence type="ECO:0000313" key="6">
    <source>
        <dbReference type="Proteomes" id="UP000321723"/>
    </source>
</evidence>
<dbReference type="NCBIfam" id="TIGR02228">
    <property type="entry name" value="sigpep_I_arch"/>
    <property type="match status" value="1"/>
</dbReference>
<feature type="transmembrane region" description="Helical" evidence="3">
    <location>
        <begin position="43"/>
        <end position="67"/>
    </location>
</feature>
<keyword evidence="3" id="KW-0472">Membrane</keyword>
<dbReference type="InterPro" id="IPR001733">
    <property type="entry name" value="Peptidase_S26B"/>
</dbReference>
<dbReference type="GO" id="GO:0009003">
    <property type="term" value="F:signal peptidase activity"/>
    <property type="evidence" value="ECO:0007669"/>
    <property type="project" value="UniProtKB-EC"/>
</dbReference>
<keyword evidence="5" id="KW-0378">Hydrolase</keyword>
<comment type="caution">
    <text evidence="4">The sequence shown here is derived from an EMBL/GenBank/DDBJ whole genome shotgun (WGS) entry which is preliminary data.</text>
</comment>
<proteinExistence type="predicted"/>
<dbReference type="EMBL" id="JACHDN010000001">
    <property type="protein sequence ID" value="MBB5471360.1"/>
    <property type="molecule type" value="Genomic_DNA"/>
</dbReference>
<dbReference type="Proteomes" id="UP000564629">
    <property type="component" value="Unassembled WGS sequence"/>
</dbReference>
<evidence type="ECO:0000313" key="4">
    <source>
        <dbReference type="EMBL" id="GEL48413.1"/>
    </source>
</evidence>
<dbReference type="InterPro" id="IPR019533">
    <property type="entry name" value="Peptidase_S26"/>
</dbReference>
<dbReference type="Proteomes" id="UP000321723">
    <property type="component" value="Unassembled WGS sequence"/>
</dbReference>
<reference evidence="5 7" key="2">
    <citation type="submission" date="2020-08" db="EMBL/GenBank/DDBJ databases">
        <title>Sequencing the genomes of 1000 actinobacteria strains.</title>
        <authorList>
            <person name="Klenk H.-P."/>
        </authorList>
    </citation>
    <scope>NUCLEOTIDE SEQUENCE [LARGE SCALE GENOMIC DNA]</scope>
    <source>
        <strain evidence="5 7">DSM 9581</strain>
    </source>
</reference>
<evidence type="ECO:0000313" key="7">
    <source>
        <dbReference type="Proteomes" id="UP000564629"/>
    </source>
</evidence>
<dbReference type="RefSeq" id="WP_183834705.1">
    <property type="nucleotide sequence ID" value="NZ_BJVQ01000079.1"/>
</dbReference>
<feature type="compositionally biased region" description="Low complexity" evidence="2">
    <location>
        <begin position="24"/>
        <end position="35"/>
    </location>
</feature>
<keyword evidence="3" id="KW-1133">Transmembrane helix</keyword>
<evidence type="ECO:0000256" key="3">
    <source>
        <dbReference type="SAM" id="Phobius"/>
    </source>
</evidence>
<protein>
    <recommendedName>
        <fullName evidence="1">Signal peptidase I</fullName>
        <ecNumber evidence="1">3.4.21.89</ecNumber>
    </recommendedName>
</protein>
<dbReference type="AlphaFoldDB" id="A0A511FGS4"/>
<dbReference type="EMBL" id="BJVQ01000079">
    <property type="protein sequence ID" value="GEL48413.1"/>
    <property type="molecule type" value="Genomic_DNA"/>
</dbReference>
<keyword evidence="3" id="KW-0812">Transmembrane</keyword>
<keyword evidence="6" id="KW-1185">Reference proteome</keyword>
<dbReference type="GO" id="GO:0016020">
    <property type="term" value="C:membrane"/>
    <property type="evidence" value="ECO:0007669"/>
    <property type="project" value="UniProtKB-UniRule"/>
</dbReference>
<evidence type="ECO:0000256" key="2">
    <source>
        <dbReference type="SAM" id="MobiDB-lite"/>
    </source>
</evidence>
<accession>A0A511FGS4</accession>
<feature type="transmembrane region" description="Helical" evidence="3">
    <location>
        <begin position="172"/>
        <end position="193"/>
    </location>
</feature>